<name>A0ABP8PGE8_9ACTN</name>
<comment type="caution">
    <text evidence="2">The sequence shown here is derived from an EMBL/GenBank/DDBJ whole genome shotgun (WGS) entry which is preliminary data.</text>
</comment>
<protein>
    <submittedName>
        <fullName evidence="2">Uncharacterized protein</fullName>
    </submittedName>
</protein>
<evidence type="ECO:0000256" key="1">
    <source>
        <dbReference type="SAM" id="MobiDB-lite"/>
    </source>
</evidence>
<accession>A0ABP8PGE8</accession>
<sequence length="39" mass="4258">MVPMLKNLLEQIAVLLGPDPDLHSGDDSHALGDEDGEEW</sequence>
<gene>
    <name evidence="2" type="ORF">GCM10023191_011690</name>
</gene>
<reference evidence="3" key="1">
    <citation type="journal article" date="2019" name="Int. J. Syst. Evol. Microbiol.">
        <title>The Global Catalogue of Microorganisms (GCM) 10K type strain sequencing project: providing services to taxonomists for standard genome sequencing and annotation.</title>
        <authorList>
            <consortium name="The Broad Institute Genomics Platform"/>
            <consortium name="The Broad Institute Genome Sequencing Center for Infectious Disease"/>
            <person name="Wu L."/>
            <person name="Ma J."/>
        </authorList>
    </citation>
    <scope>NUCLEOTIDE SEQUENCE [LARGE SCALE GENOMIC DNA]</scope>
    <source>
        <strain evidence="3">JCM 17933</strain>
    </source>
</reference>
<feature type="region of interest" description="Disordered" evidence="1">
    <location>
        <begin position="17"/>
        <end position="39"/>
    </location>
</feature>
<dbReference type="EMBL" id="BAABHF010000010">
    <property type="protein sequence ID" value="GAA4486104.1"/>
    <property type="molecule type" value="Genomic_DNA"/>
</dbReference>
<organism evidence="2 3">
    <name type="scientific">Actinoallomurus oryzae</name>
    <dbReference type="NCBI Taxonomy" id="502180"/>
    <lineage>
        <taxon>Bacteria</taxon>
        <taxon>Bacillati</taxon>
        <taxon>Actinomycetota</taxon>
        <taxon>Actinomycetes</taxon>
        <taxon>Streptosporangiales</taxon>
        <taxon>Thermomonosporaceae</taxon>
        <taxon>Actinoallomurus</taxon>
    </lineage>
</organism>
<evidence type="ECO:0000313" key="3">
    <source>
        <dbReference type="Proteomes" id="UP001500503"/>
    </source>
</evidence>
<dbReference type="Proteomes" id="UP001500503">
    <property type="component" value="Unassembled WGS sequence"/>
</dbReference>
<evidence type="ECO:0000313" key="2">
    <source>
        <dbReference type="EMBL" id="GAA4486104.1"/>
    </source>
</evidence>
<feature type="compositionally biased region" description="Basic and acidic residues" evidence="1">
    <location>
        <begin position="20"/>
        <end position="32"/>
    </location>
</feature>
<proteinExistence type="predicted"/>
<keyword evidence="3" id="KW-1185">Reference proteome</keyword>